<name>A0AAV4M3U1_BABCB</name>
<sequence>MTLCAAAMAFLGLSYMYHQCKITHGWGTNKLTGSDVNSGLGPFMKDMGYDTMYLNGNKRGNDIASLLEDGGKGFDSLVQPEHHPIYYSFVDKLETQYNLQQKALDSPLTACYIFAKLYFTSQFKKPEGTRIDGTLEQIKEALKTFKSSCWSSAQDLSEQIDKFLKKAMTELSFPNPEHNTDSSSPAGPIAGTLTTLGLGGGAAAAYLFNIGGAKTLINGLLRIG</sequence>
<dbReference type="EMBL" id="BPLF01000006">
    <property type="protein sequence ID" value="GIX66041.1"/>
    <property type="molecule type" value="Genomic_DNA"/>
</dbReference>
<protein>
    <submittedName>
        <fullName evidence="2">Variant erythrocyte surface antigen-1, beta subunit</fullName>
    </submittedName>
</protein>
<feature type="chain" id="PRO_5043730375" evidence="1">
    <location>
        <begin position="17"/>
        <end position="224"/>
    </location>
</feature>
<gene>
    <name evidence="2" type="ORF">BcabD6B2_54770</name>
</gene>
<evidence type="ECO:0000256" key="1">
    <source>
        <dbReference type="SAM" id="SignalP"/>
    </source>
</evidence>
<dbReference type="AlphaFoldDB" id="A0AAV4M3U1"/>
<proteinExistence type="predicted"/>
<dbReference type="RefSeq" id="XP_067718110.1">
    <property type="nucleotide sequence ID" value="XM_067862009.1"/>
</dbReference>
<dbReference type="Proteomes" id="UP001497744">
    <property type="component" value="Unassembled WGS sequence"/>
</dbReference>
<accession>A0AAV4M3U1</accession>
<reference evidence="2 3" key="1">
    <citation type="submission" date="2021-06" db="EMBL/GenBank/DDBJ databases">
        <title>Genome sequence of Babesia caballi.</title>
        <authorList>
            <person name="Yamagishi J."/>
            <person name="Kidaka T."/>
            <person name="Ochi A."/>
        </authorList>
    </citation>
    <scope>NUCLEOTIDE SEQUENCE [LARGE SCALE GENOMIC DNA]</scope>
    <source>
        <strain evidence="2">USDA-D6B2</strain>
    </source>
</reference>
<evidence type="ECO:0000313" key="3">
    <source>
        <dbReference type="Proteomes" id="UP001497744"/>
    </source>
</evidence>
<comment type="caution">
    <text evidence="2">The sequence shown here is derived from an EMBL/GenBank/DDBJ whole genome shotgun (WGS) entry which is preliminary data.</text>
</comment>
<dbReference type="GeneID" id="94197522"/>
<keyword evidence="1" id="KW-0732">Signal</keyword>
<evidence type="ECO:0000313" key="2">
    <source>
        <dbReference type="EMBL" id="GIX66041.1"/>
    </source>
</evidence>
<feature type="signal peptide" evidence="1">
    <location>
        <begin position="1"/>
        <end position="16"/>
    </location>
</feature>
<keyword evidence="3" id="KW-1185">Reference proteome</keyword>
<organism evidence="2 3">
    <name type="scientific">Babesia caballi</name>
    <dbReference type="NCBI Taxonomy" id="5871"/>
    <lineage>
        <taxon>Eukaryota</taxon>
        <taxon>Sar</taxon>
        <taxon>Alveolata</taxon>
        <taxon>Apicomplexa</taxon>
        <taxon>Aconoidasida</taxon>
        <taxon>Piroplasmida</taxon>
        <taxon>Babesiidae</taxon>
        <taxon>Babesia</taxon>
    </lineage>
</organism>